<dbReference type="PANTHER" id="PTHR21600:SF35">
    <property type="entry name" value="PSEUDOURIDINE SYNTHASE"/>
    <property type="match status" value="1"/>
</dbReference>
<dbReference type="InterPro" id="IPR006225">
    <property type="entry name" value="PsdUridine_synth_RluC/D"/>
</dbReference>
<comment type="similarity">
    <text evidence="2 4">Belongs to the pseudouridine synthase RluA family.</text>
</comment>
<sequence length="296" mass="33848">MDKRFRLIWTAEASDRGKMLREFLVGQKISKRALTDIKYNGGQILVNDQEENVRYNVEVGDRIELIFPREIRSDGMKGERLPLSIVFEDAYVLVVAKPAGMNTIPSREHPAGSLANALISYYEQQGIEATVHIVTRLDRDTSGLVLIAKHRHIHHLFSEMQKQRLVSRSYVALASGLFSSTVGVIEQPIGRKETSIIEREVREDGQYACTRYELIHQYKTFAQVRLKLETGRTHQIRVHLSHIGHPLLGDDLYGGPMENITRQALHCSDLAFRHPVTEEEMNFHLLLATDLQRLLE</sequence>
<dbReference type="EC" id="5.4.99.-" evidence="4"/>
<comment type="catalytic activity">
    <reaction evidence="1 4">
        <text>a uridine in RNA = a pseudouridine in RNA</text>
        <dbReference type="Rhea" id="RHEA:48348"/>
        <dbReference type="Rhea" id="RHEA-COMP:12068"/>
        <dbReference type="Rhea" id="RHEA-COMP:12069"/>
        <dbReference type="ChEBI" id="CHEBI:65314"/>
        <dbReference type="ChEBI" id="CHEBI:65315"/>
    </reaction>
</comment>
<evidence type="ECO:0000256" key="4">
    <source>
        <dbReference type="RuleBase" id="RU362028"/>
    </source>
</evidence>
<dbReference type="EMBL" id="CP147404">
    <property type="protein sequence ID" value="WXB94009.1"/>
    <property type="molecule type" value="Genomic_DNA"/>
</dbReference>
<dbReference type="PANTHER" id="PTHR21600">
    <property type="entry name" value="MITOCHONDRIAL RNA PSEUDOURIDINE SYNTHASE"/>
    <property type="match status" value="1"/>
</dbReference>
<dbReference type="NCBIfam" id="TIGR00005">
    <property type="entry name" value="rluA_subfam"/>
    <property type="match status" value="1"/>
</dbReference>
<dbReference type="Proteomes" id="UP001387364">
    <property type="component" value="Chromosome"/>
</dbReference>
<reference evidence="6 7" key="1">
    <citation type="submission" date="2024-02" db="EMBL/GenBank/DDBJ databases">
        <title>Seven novel Bacillus-like species.</title>
        <authorList>
            <person name="Liu G."/>
        </authorList>
    </citation>
    <scope>NUCLEOTIDE SEQUENCE [LARGE SCALE GENOMIC DNA]</scope>
    <source>
        <strain evidence="6 7">FJAT-52991</strain>
    </source>
</reference>
<gene>
    <name evidence="6" type="ORF">WDJ61_05105</name>
</gene>
<keyword evidence="3" id="KW-0694">RNA-binding</keyword>
<evidence type="ECO:0000256" key="1">
    <source>
        <dbReference type="ARBA" id="ARBA00000073"/>
    </source>
</evidence>
<evidence type="ECO:0000313" key="6">
    <source>
        <dbReference type="EMBL" id="WXB94009.1"/>
    </source>
</evidence>
<evidence type="ECO:0000313" key="7">
    <source>
        <dbReference type="Proteomes" id="UP001387364"/>
    </source>
</evidence>
<dbReference type="PROSITE" id="PS50889">
    <property type="entry name" value="S4"/>
    <property type="match status" value="1"/>
</dbReference>
<dbReference type="InterPro" id="IPR006224">
    <property type="entry name" value="PsdUridine_synth_RluA-like_CS"/>
</dbReference>
<accession>A0ABZ2N8Y9</accession>
<evidence type="ECO:0000259" key="5">
    <source>
        <dbReference type="Pfam" id="PF00849"/>
    </source>
</evidence>
<dbReference type="PROSITE" id="PS01129">
    <property type="entry name" value="PSI_RLU"/>
    <property type="match status" value="1"/>
</dbReference>
<dbReference type="CDD" id="cd02869">
    <property type="entry name" value="PseudoU_synth_RluA_like"/>
    <property type="match status" value="1"/>
</dbReference>
<dbReference type="InterPro" id="IPR006145">
    <property type="entry name" value="PsdUridine_synth_RsuA/RluA"/>
</dbReference>
<keyword evidence="7" id="KW-1185">Reference proteome</keyword>
<dbReference type="InterPro" id="IPR050188">
    <property type="entry name" value="RluA_PseudoU_synthase"/>
</dbReference>
<comment type="function">
    <text evidence="4">Responsible for synthesis of pseudouridine from uracil.</text>
</comment>
<dbReference type="Pfam" id="PF00849">
    <property type="entry name" value="PseudoU_synth_2"/>
    <property type="match status" value="1"/>
</dbReference>
<keyword evidence="4 6" id="KW-0413">Isomerase</keyword>
<proteinExistence type="inferred from homology"/>
<organism evidence="6 7">
    <name type="scientific">Bacillus kandeliae</name>
    <dbReference type="NCBI Taxonomy" id="3129297"/>
    <lineage>
        <taxon>Bacteria</taxon>
        <taxon>Bacillati</taxon>
        <taxon>Bacillota</taxon>
        <taxon>Bacilli</taxon>
        <taxon>Bacillales</taxon>
        <taxon>Bacillaceae</taxon>
        <taxon>Bacillus</taxon>
    </lineage>
</organism>
<evidence type="ECO:0000256" key="3">
    <source>
        <dbReference type="PROSITE-ProRule" id="PRU00182"/>
    </source>
</evidence>
<dbReference type="Gene3D" id="3.30.2350.10">
    <property type="entry name" value="Pseudouridine synthase"/>
    <property type="match status" value="1"/>
</dbReference>
<feature type="domain" description="Pseudouridine synthase RsuA/RluA-like" evidence="5">
    <location>
        <begin position="91"/>
        <end position="242"/>
    </location>
</feature>
<protein>
    <recommendedName>
        <fullName evidence="4">Pseudouridine synthase</fullName>
        <ecNumber evidence="4">5.4.99.-</ecNumber>
    </recommendedName>
</protein>
<evidence type="ECO:0000256" key="2">
    <source>
        <dbReference type="ARBA" id="ARBA00010876"/>
    </source>
</evidence>
<name>A0ABZ2N8Y9_9BACI</name>
<dbReference type="RefSeq" id="WP_338753582.1">
    <property type="nucleotide sequence ID" value="NZ_CP147404.1"/>
</dbReference>
<dbReference type="GO" id="GO:0016853">
    <property type="term" value="F:isomerase activity"/>
    <property type="evidence" value="ECO:0007669"/>
    <property type="project" value="UniProtKB-KW"/>
</dbReference>
<dbReference type="SUPFAM" id="SSF55120">
    <property type="entry name" value="Pseudouridine synthase"/>
    <property type="match status" value="1"/>
</dbReference>
<dbReference type="InterPro" id="IPR020103">
    <property type="entry name" value="PsdUridine_synth_cat_dom_sf"/>
</dbReference>